<dbReference type="InterPro" id="IPR036398">
    <property type="entry name" value="CA_dom_sf"/>
</dbReference>
<comment type="caution">
    <text evidence="1">The sequence shown here is derived from an EMBL/GenBank/DDBJ whole genome shotgun (WGS) entry which is preliminary data.</text>
</comment>
<dbReference type="RefSeq" id="XP_005643810.1">
    <property type="nucleotide sequence ID" value="XM_005643753.1"/>
</dbReference>
<dbReference type="GO" id="GO:0008270">
    <property type="term" value="F:zinc ion binding"/>
    <property type="evidence" value="ECO:0007669"/>
    <property type="project" value="InterPro"/>
</dbReference>
<dbReference type="SUPFAM" id="SSF51069">
    <property type="entry name" value="Carbonic anhydrase"/>
    <property type="match status" value="1"/>
</dbReference>
<gene>
    <name evidence="1" type="ORF">COCSUDRAFT_58562</name>
</gene>
<evidence type="ECO:0000313" key="1">
    <source>
        <dbReference type="EMBL" id="EIE19266.1"/>
    </source>
</evidence>
<dbReference type="Proteomes" id="UP000007264">
    <property type="component" value="Unassembled WGS sequence"/>
</dbReference>
<sequence length="179" mass="19030">MSDVLAGVTLQSIPQDRLIHFGSVTASGSALARLEVQEVMLLSADWQTSGFSIPVCGVDEIGCLASSPDASVQYEDVKILNLHFHANSEHTVTGASYAAEAHLVTNVTVNGSQRLVVFGIRMDVAGDETNDFFTGLQPYIDATTGPTNQLCNVFGARTNNRVLQPLNGRSVHIGSTAIL</sequence>
<name>I0YLJ7_COCSC</name>
<reference evidence="1 2" key="1">
    <citation type="journal article" date="2012" name="Genome Biol.">
        <title>The genome of the polar eukaryotic microalga coccomyxa subellipsoidea reveals traits of cold adaptation.</title>
        <authorList>
            <person name="Blanc G."/>
            <person name="Agarkova I."/>
            <person name="Grimwood J."/>
            <person name="Kuo A."/>
            <person name="Brueggeman A."/>
            <person name="Dunigan D."/>
            <person name="Gurnon J."/>
            <person name="Ladunga I."/>
            <person name="Lindquist E."/>
            <person name="Lucas S."/>
            <person name="Pangilinan J."/>
            <person name="Proschold T."/>
            <person name="Salamov A."/>
            <person name="Schmutz J."/>
            <person name="Weeks D."/>
            <person name="Yamada T."/>
            <person name="Claverie J.M."/>
            <person name="Grigoriev I."/>
            <person name="Van Etten J."/>
            <person name="Lomsadze A."/>
            <person name="Borodovsky M."/>
        </authorList>
    </citation>
    <scope>NUCLEOTIDE SEQUENCE [LARGE SCALE GENOMIC DNA]</scope>
    <source>
        <strain evidence="1 2">C-169</strain>
    </source>
</reference>
<dbReference type="InterPro" id="IPR018338">
    <property type="entry name" value="Carbonic_anhydrase_a-class_CS"/>
</dbReference>
<dbReference type="OrthoDB" id="514232at2759"/>
<dbReference type="KEGG" id="csl:COCSUDRAFT_58562"/>
<dbReference type="EMBL" id="AGSI01000019">
    <property type="protein sequence ID" value="EIE19266.1"/>
    <property type="molecule type" value="Genomic_DNA"/>
</dbReference>
<keyword evidence="2" id="KW-1185">Reference proteome</keyword>
<dbReference type="GO" id="GO:0004089">
    <property type="term" value="F:carbonate dehydratase activity"/>
    <property type="evidence" value="ECO:0007669"/>
    <property type="project" value="InterPro"/>
</dbReference>
<accession>I0YLJ7</accession>
<protein>
    <recommendedName>
        <fullName evidence="3">Carbonic anhydrase</fullName>
    </recommendedName>
</protein>
<evidence type="ECO:0000313" key="2">
    <source>
        <dbReference type="Proteomes" id="UP000007264"/>
    </source>
</evidence>
<proteinExistence type="predicted"/>
<dbReference type="AlphaFoldDB" id="I0YLJ7"/>
<dbReference type="GeneID" id="17037386"/>
<dbReference type="PROSITE" id="PS00162">
    <property type="entry name" value="ALPHA_CA_1"/>
    <property type="match status" value="1"/>
</dbReference>
<dbReference type="STRING" id="574566.I0YLJ7"/>
<organism evidence="1 2">
    <name type="scientific">Coccomyxa subellipsoidea (strain C-169)</name>
    <name type="common">Green microalga</name>
    <dbReference type="NCBI Taxonomy" id="574566"/>
    <lineage>
        <taxon>Eukaryota</taxon>
        <taxon>Viridiplantae</taxon>
        <taxon>Chlorophyta</taxon>
        <taxon>core chlorophytes</taxon>
        <taxon>Trebouxiophyceae</taxon>
        <taxon>Trebouxiophyceae incertae sedis</taxon>
        <taxon>Coccomyxaceae</taxon>
        <taxon>Coccomyxa</taxon>
        <taxon>Coccomyxa subellipsoidea</taxon>
    </lineage>
</organism>
<evidence type="ECO:0008006" key="3">
    <source>
        <dbReference type="Google" id="ProtNLM"/>
    </source>
</evidence>
<dbReference type="Gene3D" id="3.10.200.10">
    <property type="entry name" value="Alpha carbonic anhydrase"/>
    <property type="match status" value="1"/>
</dbReference>